<keyword evidence="1" id="KW-0378">Hydrolase</keyword>
<dbReference type="Gene3D" id="3.40.50.1000">
    <property type="entry name" value="HAD superfamily/HAD-like"/>
    <property type="match status" value="1"/>
</dbReference>
<reference evidence="1" key="1">
    <citation type="submission" date="2019-08" db="EMBL/GenBank/DDBJ databases">
        <authorList>
            <person name="Kucharzyk K."/>
            <person name="Murdoch R.W."/>
            <person name="Higgins S."/>
            <person name="Loffler F."/>
        </authorList>
    </citation>
    <scope>NUCLEOTIDE SEQUENCE</scope>
</reference>
<dbReference type="SFLD" id="SFLDS00003">
    <property type="entry name" value="Haloacid_Dehalogenase"/>
    <property type="match status" value="1"/>
</dbReference>
<dbReference type="GO" id="GO:0016787">
    <property type="term" value="F:hydrolase activity"/>
    <property type="evidence" value="ECO:0007669"/>
    <property type="project" value="UniProtKB-KW"/>
</dbReference>
<dbReference type="Pfam" id="PF13419">
    <property type="entry name" value="HAD_2"/>
    <property type="match status" value="1"/>
</dbReference>
<sequence>MTIKGFIFDFDGLILDTELIHFRSWKNEFESYGFTLPFEDWLKIIGTDQSSYHPARHLAELTGGKIDPEITDIAVLQRSAQMLETESLLPGVEAFIQKAYANNIPMAVASSSPREWVTGHLETHHLSQYFQRIVCSDEVQKVKPDPALYVIAAGALGIPPQEGLAFEDSLNGLKAAKAAGLRCYAIPNTITIHMDLSMADKICSSFLELDPLQLISAG</sequence>
<comment type="caution">
    <text evidence="1">The sequence shown here is derived from an EMBL/GenBank/DDBJ whole genome shotgun (WGS) entry which is preliminary data.</text>
</comment>
<name>A0A645AAS6_9ZZZZ</name>
<dbReference type="InterPro" id="IPR041492">
    <property type="entry name" value="HAD_2"/>
</dbReference>
<proteinExistence type="predicted"/>
<dbReference type="AlphaFoldDB" id="A0A645AAS6"/>
<dbReference type="NCBIfam" id="TIGR01509">
    <property type="entry name" value="HAD-SF-IA-v3"/>
    <property type="match status" value="1"/>
</dbReference>
<dbReference type="EMBL" id="VSSQ01012904">
    <property type="protein sequence ID" value="MPM50300.1"/>
    <property type="molecule type" value="Genomic_DNA"/>
</dbReference>
<dbReference type="EC" id="3.1.3.-" evidence="1"/>
<accession>A0A645AAS6</accession>
<dbReference type="InterPro" id="IPR036412">
    <property type="entry name" value="HAD-like_sf"/>
</dbReference>
<dbReference type="SUPFAM" id="SSF56784">
    <property type="entry name" value="HAD-like"/>
    <property type="match status" value="1"/>
</dbReference>
<evidence type="ECO:0000313" key="1">
    <source>
        <dbReference type="EMBL" id="MPM50300.1"/>
    </source>
</evidence>
<dbReference type="SFLD" id="SFLDG01129">
    <property type="entry name" value="C1.5:_HAD__Beta-PGM__Phosphata"/>
    <property type="match status" value="1"/>
</dbReference>
<dbReference type="PANTHER" id="PTHR18901">
    <property type="entry name" value="2-DEOXYGLUCOSE-6-PHOSPHATE PHOSPHATASE 2"/>
    <property type="match status" value="1"/>
</dbReference>
<dbReference type="PANTHER" id="PTHR18901:SF38">
    <property type="entry name" value="PSEUDOURIDINE-5'-PHOSPHATASE"/>
    <property type="match status" value="1"/>
</dbReference>
<dbReference type="InterPro" id="IPR006439">
    <property type="entry name" value="HAD-SF_hydro_IA"/>
</dbReference>
<gene>
    <name evidence="1" type="primary">cbbY_2</name>
    <name evidence="1" type="ORF">SDC9_97039</name>
</gene>
<dbReference type="PRINTS" id="PR00413">
    <property type="entry name" value="HADHALOGNASE"/>
</dbReference>
<dbReference type="Gene3D" id="1.10.150.240">
    <property type="entry name" value="Putative phosphatase, domain 2"/>
    <property type="match status" value="1"/>
</dbReference>
<organism evidence="1">
    <name type="scientific">bioreactor metagenome</name>
    <dbReference type="NCBI Taxonomy" id="1076179"/>
    <lineage>
        <taxon>unclassified sequences</taxon>
        <taxon>metagenomes</taxon>
        <taxon>ecological metagenomes</taxon>
    </lineage>
</organism>
<dbReference type="CDD" id="cd16423">
    <property type="entry name" value="HAD_BPGM-like"/>
    <property type="match status" value="1"/>
</dbReference>
<dbReference type="InterPro" id="IPR023214">
    <property type="entry name" value="HAD_sf"/>
</dbReference>
<protein>
    <submittedName>
        <fullName evidence="1">Protein CbbY</fullName>
        <ecNumber evidence="1">3.1.3.-</ecNumber>
    </submittedName>
</protein>
<dbReference type="InterPro" id="IPR023198">
    <property type="entry name" value="PGP-like_dom2"/>
</dbReference>